<name>A0A553K2U7_9ACTN</name>
<dbReference type="InterPro" id="IPR008930">
    <property type="entry name" value="Terpenoid_cyclase/PrenylTrfase"/>
</dbReference>
<evidence type="ECO:0000256" key="1">
    <source>
        <dbReference type="SAM" id="SignalP"/>
    </source>
</evidence>
<dbReference type="AlphaFoldDB" id="A0A553K2U7"/>
<sequence>MRRRPSRIALAMVSVSALLLGLLPAAAEADSSPVTPVDRAAGWLMEQADNGALPKFDGTVDWALTSDAVLGLATAGATKQQLAPFVKRLEAAVAAREYGHLGAGEVTVTDGGALAKLLVIAQATGTDTRDFGGVDLETAVRDELVDGMLGRRRSPAATVPSNTFGQAYVVLGLLRTRTDPRPAVRALLQQQCPAGDFRLGVSTTVCDSPAASADRDVTAMAIHALRAADRVEGIDVTSELDKAISWLAKDQAADGSWIGSPSTDVANTNTTGLAARALAGMRPMSVSRAAGYVRSLQVDGGADDGAVAYTAEALHDGPAQNRTQWLRATTQALWALVHWDVYSVEGTHEYNGRRWRTDCETVSSGGGSCRSYIRARFVSSTQTAGGTWTYAMEEGWVFNNTVRFTQA</sequence>
<feature type="chain" id="PRO_5022125746" evidence="1">
    <location>
        <begin position="30"/>
        <end position="407"/>
    </location>
</feature>
<dbReference type="Gene3D" id="1.50.10.20">
    <property type="match status" value="1"/>
</dbReference>
<protein>
    <submittedName>
        <fullName evidence="2">Terpene cyclase/mutase family protein</fullName>
    </submittedName>
</protein>
<dbReference type="OrthoDB" id="3725884at2"/>
<dbReference type="RefSeq" id="WP_143937924.1">
    <property type="nucleotide sequence ID" value="NZ_VKKG01000002.1"/>
</dbReference>
<dbReference type="Proteomes" id="UP000317638">
    <property type="component" value="Unassembled WGS sequence"/>
</dbReference>
<gene>
    <name evidence="2" type="ORF">FOJ82_08000</name>
</gene>
<keyword evidence="1" id="KW-0732">Signal</keyword>
<evidence type="ECO:0000313" key="2">
    <source>
        <dbReference type="EMBL" id="TRY19032.1"/>
    </source>
</evidence>
<reference evidence="2 3" key="1">
    <citation type="submission" date="2019-07" db="EMBL/GenBank/DDBJ databases">
        <authorList>
            <person name="Zhou L.-Y."/>
        </authorList>
    </citation>
    <scope>NUCLEOTIDE SEQUENCE [LARGE SCALE GENOMIC DNA]</scope>
    <source>
        <strain evidence="2 3">YIM 101269</strain>
    </source>
</reference>
<keyword evidence="3" id="KW-1185">Reference proteome</keyword>
<proteinExistence type="predicted"/>
<feature type="signal peptide" evidence="1">
    <location>
        <begin position="1"/>
        <end position="29"/>
    </location>
</feature>
<comment type="caution">
    <text evidence="2">The sequence shown here is derived from an EMBL/GenBank/DDBJ whole genome shotgun (WGS) entry which is preliminary data.</text>
</comment>
<dbReference type="SUPFAM" id="SSF48239">
    <property type="entry name" value="Terpenoid cyclases/Protein prenyltransferases"/>
    <property type="match status" value="1"/>
</dbReference>
<accession>A0A553K2U7</accession>
<evidence type="ECO:0000313" key="3">
    <source>
        <dbReference type="Proteomes" id="UP000317638"/>
    </source>
</evidence>
<dbReference type="EMBL" id="VKKG01000002">
    <property type="protein sequence ID" value="TRY19032.1"/>
    <property type="molecule type" value="Genomic_DNA"/>
</dbReference>
<organism evidence="2 3">
    <name type="scientific">Tessaracoccus rhinocerotis</name>
    <dbReference type="NCBI Taxonomy" id="1689449"/>
    <lineage>
        <taxon>Bacteria</taxon>
        <taxon>Bacillati</taxon>
        <taxon>Actinomycetota</taxon>
        <taxon>Actinomycetes</taxon>
        <taxon>Propionibacteriales</taxon>
        <taxon>Propionibacteriaceae</taxon>
        <taxon>Tessaracoccus</taxon>
    </lineage>
</organism>